<dbReference type="PANTHER" id="PTHR38447">
    <property type="entry name" value="TRANSCRIPTION FACTOR YDEB-RELATED"/>
    <property type="match status" value="1"/>
</dbReference>
<evidence type="ECO:0000313" key="3">
    <source>
        <dbReference type="Proteomes" id="UP001431199"/>
    </source>
</evidence>
<dbReference type="EMBL" id="JAODBU010000011">
    <property type="protein sequence ID" value="MCT7399597.1"/>
    <property type="molecule type" value="Genomic_DNA"/>
</dbReference>
<dbReference type="InterPro" id="IPR036101">
    <property type="entry name" value="CarD-like/TRCF_RID_sf"/>
</dbReference>
<keyword evidence="3" id="KW-1185">Reference proteome</keyword>
<evidence type="ECO:0000259" key="1">
    <source>
        <dbReference type="SMART" id="SM01058"/>
    </source>
</evidence>
<dbReference type="InterPro" id="IPR048792">
    <property type="entry name" value="CarD_C"/>
</dbReference>
<dbReference type="PANTHER" id="PTHR38447:SF1">
    <property type="entry name" value="RNA POLYMERASE-BINDING TRANSCRIPTION FACTOR CARD"/>
    <property type="match status" value="1"/>
</dbReference>
<reference evidence="2" key="1">
    <citation type="submission" date="2022-09" db="EMBL/GenBank/DDBJ databases">
        <title>Eubacterium sp. LFL-14 isolated from human feces.</title>
        <authorList>
            <person name="Liu F."/>
        </authorList>
    </citation>
    <scope>NUCLEOTIDE SEQUENCE</scope>
    <source>
        <strain evidence="2">LFL-14</strain>
    </source>
</reference>
<gene>
    <name evidence="2" type="ORF">N5B56_10960</name>
</gene>
<dbReference type="Gene3D" id="1.20.58.1290">
    <property type="entry name" value="CarD-like, C-terminal domain"/>
    <property type="match status" value="1"/>
</dbReference>
<dbReference type="Pfam" id="PF21095">
    <property type="entry name" value="CarD_C"/>
    <property type="match status" value="1"/>
</dbReference>
<sequence>MFKIGEYVVHGRNGVCKIDDITKLEISGADKDKLYYVLVPMKSEQSKVFYPVDNNRVTMRSVISKDQAEDIVNEIKSIEPLWINNERLREAKYKEAISSCDCVEWIRIIKTLHMRNKERVQQGKKITYVDDRYLKEAKENLYEEFSIALDIEKDNVEQYITDHL</sequence>
<dbReference type="InterPro" id="IPR052531">
    <property type="entry name" value="CarD-like_regulator"/>
</dbReference>
<feature type="domain" description="CarD-like/TRCF RNAP-interacting" evidence="1">
    <location>
        <begin position="1"/>
        <end position="113"/>
    </location>
</feature>
<dbReference type="Proteomes" id="UP001431199">
    <property type="component" value="Unassembled WGS sequence"/>
</dbReference>
<dbReference type="Gene3D" id="2.40.10.170">
    <property type="match status" value="1"/>
</dbReference>
<organism evidence="2 3">
    <name type="scientific">Eubacterium album</name>
    <dbReference type="NCBI Taxonomy" id="2978477"/>
    <lineage>
        <taxon>Bacteria</taxon>
        <taxon>Bacillati</taxon>
        <taxon>Bacillota</taxon>
        <taxon>Clostridia</taxon>
        <taxon>Eubacteriales</taxon>
        <taxon>Eubacteriaceae</taxon>
        <taxon>Eubacterium</taxon>
    </lineage>
</organism>
<dbReference type="SUPFAM" id="SSF141259">
    <property type="entry name" value="CarD-like"/>
    <property type="match status" value="1"/>
</dbReference>
<name>A0ABT2M241_9FIRM</name>
<dbReference type="Pfam" id="PF02559">
    <property type="entry name" value="CarD_TRCF_RID"/>
    <property type="match status" value="1"/>
</dbReference>
<proteinExistence type="predicted"/>
<dbReference type="InterPro" id="IPR003711">
    <property type="entry name" value="CarD-like/TRCF_RID"/>
</dbReference>
<comment type="caution">
    <text evidence="2">The sequence shown here is derived from an EMBL/GenBank/DDBJ whole genome shotgun (WGS) entry which is preliminary data.</text>
</comment>
<protein>
    <submittedName>
        <fullName evidence="2">CarD family transcriptional regulator</fullName>
    </submittedName>
</protein>
<dbReference type="RefSeq" id="WP_022088856.1">
    <property type="nucleotide sequence ID" value="NZ_JAODBU010000011.1"/>
</dbReference>
<dbReference type="InterPro" id="IPR042215">
    <property type="entry name" value="CarD-like_C"/>
</dbReference>
<evidence type="ECO:0000313" key="2">
    <source>
        <dbReference type="EMBL" id="MCT7399597.1"/>
    </source>
</evidence>
<dbReference type="SMART" id="SM01058">
    <property type="entry name" value="CarD_TRCF"/>
    <property type="match status" value="1"/>
</dbReference>
<accession>A0ABT2M241</accession>